<feature type="transmembrane region" description="Helical" evidence="7">
    <location>
        <begin position="361"/>
        <end position="387"/>
    </location>
</feature>
<dbReference type="OrthoDB" id="9811036at2"/>
<evidence type="ECO:0000256" key="5">
    <source>
        <dbReference type="ARBA" id="ARBA00022989"/>
    </source>
</evidence>
<feature type="transmembrane region" description="Helical" evidence="7">
    <location>
        <begin position="207"/>
        <end position="234"/>
    </location>
</feature>
<feature type="transmembrane region" description="Helical" evidence="7">
    <location>
        <begin position="282"/>
        <end position="306"/>
    </location>
</feature>
<dbReference type="AlphaFoldDB" id="A0A0Q9YAM1"/>
<feature type="signal peptide" evidence="8">
    <location>
        <begin position="1"/>
        <end position="24"/>
    </location>
</feature>
<dbReference type="PATRIC" id="fig|1590042.3.peg.2091"/>
<dbReference type="InterPro" id="IPR013766">
    <property type="entry name" value="Thioredoxin_domain"/>
</dbReference>
<feature type="domain" description="Thioredoxin" evidence="9">
    <location>
        <begin position="468"/>
        <end position="613"/>
    </location>
</feature>
<reference evidence="11" key="2">
    <citation type="journal article" date="2016" name="Genome Announc.">
        <title>Draft Genome Sequences of Two Novel Amoeba-Resistant Intranuclear Bacteria, 'Candidatus Berkiella cookevillensis' and 'Candidatus Berkiella aquae'.</title>
        <authorList>
            <person name="Mehari Y.T."/>
            <person name="Arivett B.A."/>
            <person name="Farone A.L."/>
            <person name="Gunderson J.H."/>
            <person name="Farone M.B."/>
        </authorList>
    </citation>
    <scope>NUCLEOTIDE SEQUENCE</scope>
    <source>
        <strain evidence="11">CC99</strain>
    </source>
</reference>
<dbReference type="GO" id="GO:0005886">
    <property type="term" value="C:plasma membrane"/>
    <property type="evidence" value="ECO:0007669"/>
    <property type="project" value="UniProtKB-SubCell"/>
</dbReference>
<reference evidence="11" key="3">
    <citation type="submission" date="2021-06" db="EMBL/GenBank/DDBJ databases">
        <title>Genomic Description and Analysis of Intracellular Bacteria, Candidatus Berkiella cookevillensis and Candidatus Berkiella aquae.</title>
        <authorList>
            <person name="Kidane D.T."/>
            <person name="Mehari Y.T."/>
            <person name="Rice F.C."/>
            <person name="Arivett B.A."/>
            <person name="Farone A.L."/>
            <person name="Berk S.G."/>
            <person name="Farone M.B."/>
        </authorList>
    </citation>
    <scope>NUCLEOTIDE SEQUENCE</scope>
    <source>
        <strain evidence="11">CC99</strain>
    </source>
</reference>
<keyword evidence="8" id="KW-0732">Signal</keyword>
<feature type="transmembrane region" description="Helical" evidence="7">
    <location>
        <begin position="246"/>
        <end position="270"/>
    </location>
</feature>
<dbReference type="PANTHER" id="PTHR32234">
    <property type="entry name" value="THIOL:DISULFIDE INTERCHANGE PROTEIN DSBD"/>
    <property type="match status" value="1"/>
</dbReference>
<feature type="transmembrane region" description="Helical" evidence="7">
    <location>
        <begin position="399"/>
        <end position="417"/>
    </location>
</feature>
<dbReference type="EC" id="1.8.1.8" evidence="10 11"/>
<comment type="subcellular location">
    <subcellularLocation>
        <location evidence="1">Cell membrane</location>
        <topology evidence="1">Multi-pass membrane protein</topology>
    </subcellularLocation>
</comment>
<feature type="chain" id="PRO_5043129588" evidence="8">
    <location>
        <begin position="25"/>
        <end position="613"/>
    </location>
</feature>
<keyword evidence="5 7" id="KW-1133">Transmembrane helix</keyword>
<evidence type="ECO:0000256" key="4">
    <source>
        <dbReference type="ARBA" id="ARBA00022748"/>
    </source>
</evidence>
<keyword evidence="6 7" id="KW-0472">Membrane</keyword>
<name>A0A0Q9YAM1_9GAMM</name>
<dbReference type="Pfam" id="PF11412">
    <property type="entry name" value="DsbD_N"/>
    <property type="match status" value="1"/>
</dbReference>
<evidence type="ECO:0000256" key="3">
    <source>
        <dbReference type="ARBA" id="ARBA00022692"/>
    </source>
</evidence>
<sequence length="613" mass="67823">MKNLILALTLILTFILSAPTLALAEAQSNDLIRLGIPKNNFLSQEQAFQLQTFVNPQGDISLSWILAPGYYLYQKQISLVLYSEQGEKEVNISDLQLPPTKIIHDPYFGEQPIYENTLEFILTLKDIAQGSTSLKVHYQGCSEQGLCYPPIDKSFNIHWQNNKILDITESKNTQPKTLGKENTTLNVVSPTPSETNTLFSASILKTLLTFLGLGALLSFTPCVLPMLPILSSVIIGQKKLNTKKAFLLSLSYTMSMALTLALLGVIAVFLGKNFQALFQQPLFISAFASIFIYLGLVQVGVVHFGLPSTFQNKISQWQMNFPAGSYLNAVVMGTLATLIASPCVSAPLVGALSFIAQTGNYWLGAGTLFCLGLGMGSVLMIAGTLGGHYLPKAGQWMHIVNKFFAAILFALSIWLISRLLNSQTALILWSLWCLLIAYWLGAFSRLKEIGARIGVLFMLMACVCLLSIKNNDNSPQQLLTNLWYGTTQNKVADLHFNTINSIEDLHQFLMAAQKHQSPTLVKAYANWCTTCKDNEKIIFASTIAQSKLQSWQLLMIDMTEMTAEKQALINHLNIYGPPAILFFDTDGKEAREERLVGKSSLAPFLARLSKIYT</sequence>
<evidence type="ECO:0000256" key="7">
    <source>
        <dbReference type="SAM" id="Phobius"/>
    </source>
</evidence>
<dbReference type="InterPro" id="IPR036249">
    <property type="entry name" value="Thioredoxin-like_sf"/>
</dbReference>
<feature type="transmembrane region" description="Helical" evidence="7">
    <location>
        <begin position="449"/>
        <end position="468"/>
    </location>
</feature>
<dbReference type="PANTHER" id="PTHR32234:SF0">
    <property type="entry name" value="THIOL:DISULFIDE INTERCHANGE PROTEIN DSBD"/>
    <property type="match status" value="1"/>
</dbReference>
<feature type="transmembrane region" description="Helical" evidence="7">
    <location>
        <begin position="326"/>
        <end position="355"/>
    </location>
</feature>
<dbReference type="Pfam" id="PF00085">
    <property type="entry name" value="Thioredoxin"/>
    <property type="match status" value="1"/>
</dbReference>
<dbReference type="InterPro" id="IPR003834">
    <property type="entry name" value="Cyt_c_assmbl_TM_dom"/>
</dbReference>
<accession>A0A0Q9YAM1</accession>
<dbReference type="EMBL" id="LKHV02000001">
    <property type="protein sequence ID" value="MCS5709534.1"/>
    <property type="molecule type" value="Genomic_DNA"/>
</dbReference>
<keyword evidence="10" id="KW-0560">Oxidoreductase</keyword>
<keyword evidence="2" id="KW-1003">Cell membrane</keyword>
<proteinExistence type="predicted"/>
<dbReference type="InterPro" id="IPR028250">
    <property type="entry name" value="DsbDN"/>
</dbReference>
<dbReference type="Gene3D" id="3.40.30.10">
    <property type="entry name" value="Glutaredoxin"/>
    <property type="match status" value="1"/>
</dbReference>
<dbReference type="RefSeq" id="WP_057625148.1">
    <property type="nucleotide sequence ID" value="NZ_LKHV02000001.1"/>
</dbReference>
<evidence type="ECO:0000259" key="9">
    <source>
        <dbReference type="PROSITE" id="PS51352"/>
    </source>
</evidence>
<dbReference type="InterPro" id="IPR036929">
    <property type="entry name" value="DsbDN_sf"/>
</dbReference>
<evidence type="ECO:0000256" key="8">
    <source>
        <dbReference type="SAM" id="SignalP"/>
    </source>
</evidence>
<keyword evidence="4" id="KW-0201">Cytochrome c-type biogenesis</keyword>
<reference evidence="10" key="1">
    <citation type="submission" date="2015-09" db="EMBL/GenBank/DDBJ databases">
        <title>Draft Genome Sequences of Two Novel Amoeba-resistant Intranuclear Bacteria, Candidatus Berkiella cookevillensis and Candidatus Berkiella aquae.</title>
        <authorList>
            <person name="Mehari Y.T."/>
            <person name="Arivett B.A."/>
            <person name="Farone A.L."/>
            <person name="Gunderson J.H."/>
            <person name="Farone M.B."/>
        </authorList>
    </citation>
    <scope>NUCLEOTIDE SEQUENCE [LARGE SCALE GENOMIC DNA]</scope>
    <source>
        <strain evidence="10">CC99</strain>
    </source>
</reference>
<gene>
    <name evidence="10" type="primary">dsbD_1</name>
    <name evidence="11" type="synonym">dsbD</name>
    <name evidence="11" type="ORF">CC99x_011570</name>
    <name evidence="10" type="ORF">CC99x_02045</name>
</gene>
<evidence type="ECO:0000256" key="6">
    <source>
        <dbReference type="ARBA" id="ARBA00023136"/>
    </source>
</evidence>
<dbReference type="GO" id="GO:0047134">
    <property type="term" value="F:protein-disulfide reductase [NAD(P)H] activity"/>
    <property type="evidence" value="ECO:0007669"/>
    <property type="project" value="UniProtKB-EC"/>
</dbReference>
<organism evidence="10">
    <name type="scientific">Candidatus Berkiella cookevillensis</name>
    <dbReference type="NCBI Taxonomy" id="437022"/>
    <lineage>
        <taxon>Bacteria</taxon>
        <taxon>Pseudomonadati</taxon>
        <taxon>Pseudomonadota</taxon>
        <taxon>Gammaproteobacteria</taxon>
        <taxon>Candidatus Berkiellales</taxon>
        <taxon>Candidatus Berkiellaceae</taxon>
        <taxon>Candidatus Berkiella</taxon>
    </lineage>
</organism>
<dbReference type="SUPFAM" id="SSF74863">
    <property type="entry name" value="Thiol:disulfide interchange protein DsbD, N-terminal domain (DsbD-alpha)"/>
    <property type="match status" value="1"/>
</dbReference>
<feature type="transmembrane region" description="Helical" evidence="7">
    <location>
        <begin position="423"/>
        <end position="442"/>
    </location>
</feature>
<evidence type="ECO:0000313" key="10">
    <source>
        <dbReference type="EMBL" id="KRG17750.1"/>
    </source>
</evidence>
<dbReference type="SUPFAM" id="SSF52833">
    <property type="entry name" value="Thioredoxin-like"/>
    <property type="match status" value="1"/>
</dbReference>
<keyword evidence="12" id="KW-1185">Reference proteome</keyword>
<dbReference type="EMBL" id="LKHV01000012">
    <property type="protein sequence ID" value="KRG17750.1"/>
    <property type="molecule type" value="Genomic_DNA"/>
</dbReference>
<dbReference type="Gene3D" id="2.60.40.1250">
    <property type="entry name" value="Thiol:disulfide interchange protein DsbD, N-terminal domain"/>
    <property type="match status" value="1"/>
</dbReference>
<dbReference type="Pfam" id="PF02683">
    <property type="entry name" value="DsbD_TM"/>
    <property type="match status" value="1"/>
</dbReference>
<protein>
    <submittedName>
        <fullName evidence="11">Protein-disulfide reductase DsbD</fullName>
    </submittedName>
    <submittedName>
        <fullName evidence="10">Thiol:disulfide interchange protein DsbD</fullName>
        <ecNumber evidence="10 11">1.8.1.8</ecNumber>
    </submittedName>
</protein>
<evidence type="ECO:0000313" key="11">
    <source>
        <dbReference type="EMBL" id="MCS5709534.1"/>
    </source>
</evidence>
<dbReference type="Proteomes" id="UP000051494">
    <property type="component" value="Unassembled WGS sequence"/>
</dbReference>
<dbReference type="STRING" id="437022.CC99x_02045"/>
<evidence type="ECO:0000313" key="12">
    <source>
        <dbReference type="Proteomes" id="UP000051494"/>
    </source>
</evidence>
<dbReference type="PROSITE" id="PS51352">
    <property type="entry name" value="THIOREDOXIN_2"/>
    <property type="match status" value="1"/>
</dbReference>
<keyword evidence="3 7" id="KW-0812">Transmembrane</keyword>
<evidence type="ECO:0000256" key="1">
    <source>
        <dbReference type="ARBA" id="ARBA00004651"/>
    </source>
</evidence>
<dbReference type="GO" id="GO:0017004">
    <property type="term" value="P:cytochrome complex assembly"/>
    <property type="evidence" value="ECO:0007669"/>
    <property type="project" value="UniProtKB-KW"/>
</dbReference>
<evidence type="ECO:0000256" key="2">
    <source>
        <dbReference type="ARBA" id="ARBA00022475"/>
    </source>
</evidence>
<dbReference type="GO" id="GO:0045454">
    <property type="term" value="P:cell redox homeostasis"/>
    <property type="evidence" value="ECO:0007669"/>
    <property type="project" value="TreeGrafter"/>
</dbReference>
<comment type="caution">
    <text evidence="10">The sequence shown here is derived from an EMBL/GenBank/DDBJ whole genome shotgun (WGS) entry which is preliminary data.</text>
</comment>
<dbReference type="NCBIfam" id="NF001419">
    <property type="entry name" value="PRK00293.1"/>
    <property type="match status" value="1"/>
</dbReference>